<dbReference type="AlphaFoldDB" id="T1AQC9"/>
<name>T1AQC9_9ZZZZ</name>
<feature type="non-terminal residue" evidence="1">
    <location>
        <position position="165"/>
    </location>
</feature>
<gene>
    <name evidence="1" type="ORF">B1A_15714</name>
</gene>
<organism evidence="1">
    <name type="scientific">mine drainage metagenome</name>
    <dbReference type="NCBI Taxonomy" id="410659"/>
    <lineage>
        <taxon>unclassified sequences</taxon>
        <taxon>metagenomes</taxon>
        <taxon>ecological metagenomes</taxon>
    </lineage>
</organism>
<dbReference type="EMBL" id="AUZX01011532">
    <property type="protein sequence ID" value="EQD42939.1"/>
    <property type="molecule type" value="Genomic_DNA"/>
</dbReference>
<proteinExistence type="predicted"/>
<sequence>MVAAQPVVDYTAGEMSKFTAVIYVGSTYGEPIPQSFINDVTTSSTKVLWLGENPWVLDNSSTTATSAFINKYGWDPSTSYFDTNNIASVNYKGQTLSRNPLAGGVIGPNIVTPTKVTVLGTANCTTTAGVAIPCASQARVNGATSFPWAISSANLTYVGENPLSY</sequence>
<comment type="caution">
    <text evidence="1">The sequence shown here is derived from an EMBL/GenBank/DDBJ whole genome shotgun (WGS) entry which is preliminary data.</text>
</comment>
<evidence type="ECO:0000313" key="1">
    <source>
        <dbReference type="EMBL" id="EQD42939.1"/>
    </source>
</evidence>
<reference evidence="1" key="1">
    <citation type="submission" date="2013-08" db="EMBL/GenBank/DDBJ databases">
        <authorList>
            <person name="Mendez C."/>
            <person name="Richter M."/>
            <person name="Ferrer M."/>
            <person name="Sanchez J."/>
        </authorList>
    </citation>
    <scope>NUCLEOTIDE SEQUENCE</scope>
</reference>
<protein>
    <submittedName>
        <fullName evidence="1">Uncharacterized protein</fullName>
    </submittedName>
</protein>
<accession>T1AQC9</accession>
<reference evidence="1" key="2">
    <citation type="journal article" date="2014" name="ISME J.">
        <title>Microbial stratification in low pH oxic and suboxic macroscopic growths along an acid mine drainage.</title>
        <authorList>
            <person name="Mendez-Garcia C."/>
            <person name="Mesa V."/>
            <person name="Sprenger R.R."/>
            <person name="Richter M."/>
            <person name="Diez M.S."/>
            <person name="Solano J."/>
            <person name="Bargiela R."/>
            <person name="Golyshina O.V."/>
            <person name="Manteca A."/>
            <person name="Ramos J.L."/>
            <person name="Gallego J.R."/>
            <person name="Llorente I."/>
            <person name="Martins Dos Santos V.A."/>
            <person name="Jensen O.N."/>
            <person name="Pelaez A.I."/>
            <person name="Sanchez J."/>
            <person name="Ferrer M."/>
        </authorList>
    </citation>
    <scope>NUCLEOTIDE SEQUENCE</scope>
</reference>